<keyword evidence="3" id="KW-1185">Reference proteome</keyword>
<dbReference type="EMBL" id="LUEZ02000043">
    <property type="protein sequence ID" value="RDB24546.1"/>
    <property type="molecule type" value="Genomic_DNA"/>
</dbReference>
<proteinExistence type="predicted"/>
<comment type="caution">
    <text evidence="1">The sequence shown here is derived from an EMBL/GenBank/DDBJ whole genome shotgun (WGS) entry which is preliminary data.</text>
</comment>
<evidence type="ECO:0000313" key="3">
    <source>
        <dbReference type="Proteomes" id="UP000076154"/>
    </source>
</evidence>
<name>A0A151V5F0_HYPMA</name>
<accession>A0A151V5F0</accession>
<evidence type="ECO:0000313" key="2">
    <source>
        <dbReference type="EMBL" id="RDB24546.1"/>
    </source>
</evidence>
<evidence type="ECO:0000313" key="1">
    <source>
        <dbReference type="EMBL" id="RDB24535.1"/>
    </source>
</evidence>
<protein>
    <submittedName>
        <fullName evidence="1">Uncharacterized protein</fullName>
    </submittedName>
</protein>
<dbReference type="InParanoid" id="A0A151V5F0"/>
<gene>
    <name evidence="2" type="ORF">Hypma_008283</name>
    <name evidence="1" type="ORF">Hypma_008289</name>
</gene>
<sequence>MALTPQRPRIAHAIRATTASAHELSTAPNPPTISILVSSQYFVFALEMYDLSGFPLIVEPTNRFRLASYMPTRGTQR</sequence>
<reference evidence="1 3" key="1">
    <citation type="submission" date="2018-04" db="EMBL/GenBank/DDBJ databases">
        <title>Whole genome sequencing of Hypsizygus marmoreus.</title>
        <authorList>
            <person name="Choi I.-G."/>
            <person name="Min B."/>
            <person name="Kim J.-G."/>
            <person name="Kim S."/>
            <person name="Oh Y.-L."/>
            <person name="Kong W.-S."/>
            <person name="Park H."/>
            <person name="Jeong J."/>
            <person name="Song E.-S."/>
        </authorList>
    </citation>
    <scope>NUCLEOTIDE SEQUENCE [LARGE SCALE GENOMIC DNA]</scope>
    <source>
        <strain evidence="1 3">51987-8</strain>
    </source>
</reference>
<dbReference type="AlphaFoldDB" id="A0A151V5F0"/>
<dbReference type="EMBL" id="LUEZ02000043">
    <property type="protein sequence ID" value="RDB24535.1"/>
    <property type="molecule type" value="Genomic_DNA"/>
</dbReference>
<organism evidence="1 3">
    <name type="scientific">Hypsizygus marmoreus</name>
    <name type="common">White beech mushroom</name>
    <name type="synonym">Agaricus marmoreus</name>
    <dbReference type="NCBI Taxonomy" id="39966"/>
    <lineage>
        <taxon>Eukaryota</taxon>
        <taxon>Fungi</taxon>
        <taxon>Dikarya</taxon>
        <taxon>Basidiomycota</taxon>
        <taxon>Agaricomycotina</taxon>
        <taxon>Agaricomycetes</taxon>
        <taxon>Agaricomycetidae</taxon>
        <taxon>Agaricales</taxon>
        <taxon>Tricholomatineae</taxon>
        <taxon>Lyophyllaceae</taxon>
        <taxon>Hypsizygus</taxon>
    </lineage>
</organism>
<dbReference type="Proteomes" id="UP000076154">
    <property type="component" value="Unassembled WGS sequence"/>
</dbReference>